<keyword evidence="8" id="KW-0694">RNA-binding</keyword>
<dbReference type="AlphaFoldDB" id="A0A4R5QAM5"/>
<evidence type="ECO:0000313" key="13">
    <source>
        <dbReference type="Proteomes" id="UP000295096"/>
    </source>
</evidence>
<dbReference type="Proteomes" id="UP000295096">
    <property type="component" value="Unassembled WGS sequence"/>
</dbReference>
<dbReference type="GO" id="GO:0000049">
    <property type="term" value="F:tRNA binding"/>
    <property type="evidence" value="ECO:0007669"/>
    <property type="project" value="TreeGrafter"/>
</dbReference>
<dbReference type="Gene3D" id="1.10.3090.10">
    <property type="entry name" value="cca-adding enzyme, domain 2"/>
    <property type="match status" value="1"/>
</dbReference>
<dbReference type="CDD" id="cd05398">
    <property type="entry name" value="NT_ClassII-CCAase"/>
    <property type="match status" value="1"/>
</dbReference>
<keyword evidence="13" id="KW-1185">Reference proteome</keyword>
<gene>
    <name evidence="12" type="ORF">E2C06_25265</name>
</gene>
<evidence type="ECO:0000256" key="9">
    <source>
        <dbReference type="SAM" id="MobiDB-lite"/>
    </source>
</evidence>
<dbReference type="InterPro" id="IPR002646">
    <property type="entry name" value="PolA_pol_head_dom"/>
</dbReference>
<dbReference type="Pfam" id="PF01743">
    <property type="entry name" value="PolyA_pol"/>
    <property type="match status" value="1"/>
</dbReference>
<dbReference type="SUPFAM" id="SSF81891">
    <property type="entry name" value="Poly A polymerase C-terminal region-like"/>
    <property type="match status" value="1"/>
</dbReference>
<dbReference type="Gene3D" id="3.30.460.10">
    <property type="entry name" value="Beta Polymerase, domain 2"/>
    <property type="match status" value="1"/>
</dbReference>
<keyword evidence="7" id="KW-0460">Magnesium</keyword>
<evidence type="ECO:0000259" key="11">
    <source>
        <dbReference type="Pfam" id="PF12627"/>
    </source>
</evidence>
<evidence type="ECO:0000256" key="5">
    <source>
        <dbReference type="ARBA" id="ARBA00022723"/>
    </source>
</evidence>
<evidence type="ECO:0000256" key="8">
    <source>
        <dbReference type="RuleBase" id="RU003953"/>
    </source>
</evidence>
<keyword evidence="4" id="KW-0548">Nucleotidyltransferase</keyword>
<dbReference type="SUPFAM" id="SSF81301">
    <property type="entry name" value="Nucleotidyltransferase"/>
    <property type="match status" value="1"/>
</dbReference>
<evidence type="ECO:0000256" key="4">
    <source>
        <dbReference type="ARBA" id="ARBA00022695"/>
    </source>
</evidence>
<comment type="similarity">
    <text evidence="8">Belongs to the tRNA nucleotidyltransferase/poly(A) polymerase family.</text>
</comment>
<dbReference type="GO" id="GO:0000166">
    <property type="term" value="F:nucleotide binding"/>
    <property type="evidence" value="ECO:0007669"/>
    <property type="project" value="UniProtKB-KW"/>
</dbReference>
<reference evidence="12 13" key="1">
    <citation type="journal article" date="2016" name="J. Microbiol.">
        <title>Dankookia rubra gen. nov., sp. nov., an alphaproteobacterium isolated from sediment of a shallow stream.</title>
        <authorList>
            <person name="Kim W.H."/>
            <person name="Kim D.H."/>
            <person name="Kang K."/>
            <person name="Ahn T.Y."/>
        </authorList>
    </citation>
    <scope>NUCLEOTIDE SEQUENCE [LARGE SCALE GENOMIC DNA]</scope>
    <source>
        <strain evidence="12 13">JCM30602</strain>
    </source>
</reference>
<name>A0A4R5QAM5_9PROT</name>
<dbReference type="InterPro" id="IPR043519">
    <property type="entry name" value="NT_sf"/>
</dbReference>
<feature type="region of interest" description="Disordered" evidence="9">
    <location>
        <begin position="323"/>
        <end position="355"/>
    </location>
</feature>
<keyword evidence="3" id="KW-0819">tRNA processing</keyword>
<comment type="caution">
    <text evidence="12">The sequence shown here is derived from an EMBL/GenBank/DDBJ whole genome shotgun (WGS) entry which is preliminary data.</text>
</comment>
<keyword evidence="6" id="KW-0547">Nucleotide-binding</keyword>
<evidence type="ECO:0000256" key="3">
    <source>
        <dbReference type="ARBA" id="ARBA00022694"/>
    </source>
</evidence>
<dbReference type="EMBL" id="SMSJ01000052">
    <property type="protein sequence ID" value="TDH59846.1"/>
    <property type="molecule type" value="Genomic_DNA"/>
</dbReference>
<keyword evidence="2 8" id="KW-0808">Transferase</keyword>
<proteinExistence type="inferred from homology"/>
<organism evidence="12 13">
    <name type="scientific">Dankookia rubra</name>
    <dbReference type="NCBI Taxonomy" id="1442381"/>
    <lineage>
        <taxon>Bacteria</taxon>
        <taxon>Pseudomonadati</taxon>
        <taxon>Pseudomonadota</taxon>
        <taxon>Alphaproteobacteria</taxon>
        <taxon>Acetobacterales</taxon>
        <taxon>Roseomonadaceae</taxon>
        <taxon>Dankookia</taxon>
    </lineage>
</organism>
<evidence type="ECO:0000256" key="6">
    <source>
        <dbReference type="ARBA" id="ARBA00022741"/>
    </source>
</evidence>
<keyword evidence="5" id="KW-0479">Metal-binding</keyword>
<evidence type="ECO:0000256" key="7">
    <source>
        <dbReference type="ARBA" id="ARBA00022842"/>
    </source>
</evidence>
<feature type="domain" description="Poly A polymerase head" evidence="10">
    <location>
        <begin position="18"/>
        <end position="139"/>
    </location>
</feature>
<dbReference type="PANTHER" id="PTHR46173">
    <property type="entry name" value="CCA TRNA NUCLEOTIDYLTRANSFERASE 1, MITOCHONDRIAL"/>
    <property type="match status" value="1"/>
</dbReference>
<evidence type="ECO:0000256" key="1">
    <source>
        <dbReference type="ARBA" id="ARBA00001946"/>
    </source>
</evidence>
<evidence type="ECO:0000259" key="10">
    <source>
        <dbReference type="Pfam" id="PF01743"/>
    </source>
</evidence>
<comment type="cofactor">
    <cofactor evidence="1">
        <name>Mg(2+)</name>
        <dbReference type="ChEBI" id="CHEBI:18420"/>
    </cofactor>
</comment>
<dbReference type="InterPro" id="IPR050264">
    <property type="entry name" value="Bact_CCA-adding_enz_type3_sf"/>
</dbReference>
<dbReference type="GO" id="GO:0016779">
    <property type="term" value="F:nucleotidyltransferase activity"/>
    <property type="evidence" value="ECO:0007669"/>
    <property type="project" value="UniProtKB-KW"/>
</dbReference>
<evidence type="ECO:0000313" key="12">
    <source>
        <dbReference type="EMBL" id="TDH59846.1"/>
    </source>
</evidence>
<dbReference type="PANTHER" id="PTHR46173:SF1">
    <property type="entry name" value="CCA TRNA NUCLEOTIDYLTRANSFERASE 1, MITOCHONDRIAL"/>
    <property type="match status" value="1"/>
</dbReference>
<dbReference type="InterPro" id="IPR032828">
    <property type="entry name" value="PolyA_RNA-bd"/>
</dbReference>
<evidence type="ECO:0000256" key="2">
    <source>
        <dbReference type="ARBA" id="ARBA00022679"/>
    </source>
</evidence>
<accession>A0A4R5QAM5</accession>
<protein>
    <submittedName>
        <fullName evidence="12">CCA tRNA nucleotidyltransferase</fullName>
    </submittedName>
</protein>
<feature type="compositionally biased region" description="Low complexity" evidence="9">
    <location>
        <begin position="323"/>
        <end position="336"/>
    </location>
</feature>
<sequence>MLQHGAPAAVLAALPGARAVGGVVRDVLAGRPVQDVDVGAPLPPDAVAARLRRAGLRVFETGLAHGTVTAVLDHVPVEVTSLRRDVATDGRHAEVEWTTDWREDAARRDFTFNAMSMAADGALWDYFGGRADLAAGRVRFVGDPATRLAEDTLRALRFFRFQARYGRGAPDPAALAAIRAAVPGLARLSAERVWMELKRLLAAPDPAEALASMAETGVLAAVLPEGAWPGRLGLLLSSGLPQSPLVRLAAMLRPEVDLPALAQRLRLSGEEAARLDGYRHGGTVEPGRADAATLNRLLTEADAETLLVRSWLRSAAGAAAGSDSASDARHAAAPGALPEARRSLPPGPAGAAPPGDWAGLAARLAALPRPVFPLQGRDALALGLPPGPEIGRLLAATRAWWLARGCADDAEACRARLRELAGRSAI</sequence>
<dbReference type="OrthoDB" id="9805698at2"/>
<dbReference type="Pfam" id="PF12627">
    <property type="entry name" value="PolyA_pol_RNAbd"/>
    <property type="match status" value="1"/>
</dbReference>
<dbReference type="GO" id="GO:0046872">
    <property type="term" value="F:metal ion binding"/>
    <property type="evidence" value="ECO:0007669"/>
    <property type="project" value="UniProtKB-KW"/>
</dbReference>
<feature type="domain" description="tRNA nucleotidyltransferase/poly(A) polymerase RNA and SrmB- binding" evidence="11">
    <location>
        <begin position="171"/>
        <end position="226"/>
    </location>
</feature>
<dbReference type="GO" id="GO:0008033">
    <property type="term" value="P:tRNA processing"/>
    <property type="evidence" value="ECO:0007669"/>
    <property type="project" value="UniProtKB-KW"/>
</dbReference>